<evidence type="ECO:0000313" key="3">
    <source>
        <dbReference type="Proteomes" id="UP000276829"/>
    </source>
</evidence>
<feature type="region of interest" description="Disordered" evidence="1">
    <location>
        <begin position="330"/>
        <end position="349"/>
    </location>
</feature>
<evidence type="ECO:0000256" key="1">
    <source>
        <dbReference type="SAM" id="MobiDB-lite"/>
    </source>
</evidence>
<evidence type="ECO:0000313" key="2">
    <source>
        <dbReference type="EMBL" id="RMM64185.1"/>
    </source>
</evidence>
<proteinExistence type="predicted"/>
<comment type="caution">
    <text evidence="2">The sequence shown here is derived from an EMBL/GenBank/DDBJ whole genome shotgun (WGS) entry which is preliminary data.</text>
</comment>
<name>A0A3M3FQU3_PSESG</name>
<sequence>MPDLLPDATRRSCCRYARGSGPVVPALPAQGHWPDHWPGPAHWRQTARRALHPEQRQWLAGRGSSAQCWHDRSLARLRGRRDPGGSCSQERTQSWSQRSWQRGKRLIIAVVPHERQRRQADGRYQCADLLRRPMPIPLSPHRYIQSPLWILAESRRSGLVRERAVTSAGDVSPEIKLSRTSSLPRPAGRSLNATIYHAQPSSLYTSPLLILAESRRSGLVREGAVTSAGDVSPEIKLSRTSSLPRPAGRSLNATIYHAQPSSLYTSPLLILAESRRSGLVREGAVTSAGDVSPEIKPSRTSSLPRPAGRSLNTPIFRALQDLCITMSAQPARPLDQRRRETHAQNALMG</sequence>
<dbReference type="Proteomes" id="UP000276829">
    <property type="component" value="Unassembled WGS sequence"/>
</dbReference>
<dbReference type="EMBL" id="RBON01000262">
    <property type="protein sequence ID" value="RMM64185.1"/>
    <property type="molecule type" value="Genomic_DNA"/>
</dbReference>
<feature type="region of interest" description="Disordered" evidence="1">
    <location>
        <begin position="284"/>
        <end position="309"/>
    </location>
</feature>
<accession>A0A3M3FQU3</accession>
<gene>
    <name evidence="2" type="ORF">ALQ73_102358</name>
</gene>
<dbReference type="AlphaFoldDB" id="A0A3M3FQU3"/>
<organism evidence="2 3">
    <name type="scientific">Pseudomonas savastanoi pv. glycinea</name>
    <name type="common">Pseudomonas syringae pv. glycinea</name>
    <dbReference type="NCBI Taxonomy" id="318"/>
    <lineage>
        <taxon>Bacteria</taxon>
        <taxon>Pseudomonadati</taxon>
        <taxon>Pseudomonadota</taxon>
        <taxon>Gammaproteobacteria</taxon>
        <taxon>Pseudomonadales</taxon>
        <taxon>Pseudomonadaceae</taxon>
        <taxon>Pseudomonas</taxon>
    </lineage>
</organism>
<protein>
    <submittedName>
        <fullName evidence="2">Uncharacterized protein</fullName>
    </submittedName>
</protein>
<reference evidence="2 3" key="1">
    <citation type="submission" date="2018-08" db="EMBL/GenBank/DDBJ databases">
        <title>Recombination of ecologically and evolutionarily significant loci maintains genetic cohesion in the Pseudomonas syringae species complex.</title>
        <authorList>
            <person name="Dillon M."/>
            <person name="Thakur S."/>
            <person name="Almeida R.N.D."/>
            <person name="Weir B.S."/>
            <person name="Guttman D.S."/>
        </authorList>
    </citation>
    <scope>NUCLEOTIDE SEQUENCE [LARGE SCALE GENOMIC DNA]</scope>
    <source>
        <strain evidence="2 3">ICMP 4324</strain>
    </source>
</reference>